<dbReference type="InterPro" id="IPR002156">
    <property type="entry name" value="RNaseH_domain"/>
</dbReference>
<evidence type="ECO:0000313" key="4">
    <source>
        <dbReference type="Proteomes" id="UP001358586"/>
    </source>
</evidence>
<dbReference type="CDD" id="cd06222">
    <property type="entry name" value="RNase_H_like"/>
    <property type="match status" value="1"/>
</dbReference>
<dbReference type="InterPro" id="IPR044730">
    <property type="entry name" value="RNase_H-like_dom_plant"/>
</dbReference>
<dbReference type="PANTHER" id="PTHR34023:SF4">
    <property type="entry name" value="RNASE H TYPE-1 DOMAIN-CONTAINING PROTEIN"/>
    <property type="match status" value="1"/>
</dbReference>
<dbReference type="EMBL" id="JARKNE010000002">
    <property type="protein sequence ID" value="KAK5842291.1"/>
    <property type="molecule type" value="Genomic_DNA"/>
</dbReference>
<protein>
    <recommendedName>
        <fullName evidence="2">RNase H type-1 domain-containing protein</fullName>
    </recommendedName>
</protein>
<dbReference type="Pfam" id="PF13456">
    <property type="entry name" value="RVT_3"/>
    <property type="match status" value="1"/>
</dbReference>
<dbReference type="PANTHER" id="PTHR34023">
    <property type="entry name" value="RNASE H DOMAIN-CONTAINING PROTEIN"/>
    <property type="match status" value="1"/>
</dbReference>
<evidence type="ECO:0000313" key="3">
    <source>
        <dbReference type="EMBL" id="KAK5842291.1"/>
    </source>
</evidence>
<organism evidence="3 4">
    <name type="scientific">Gossypium arboreum</name>
    <name type="common">Tree cotton</name>
    <name type="synonym">Gossypium nanking</name>
    <dbReference type="NCBI Taxonomy" id="29729"/>
    <lineage>
        <taxon>Eukaryota</taxon>
        <taxon>Viridiplantae</taxon>
        <taxon>Streptophyta</taxon>
        <taxon>Embryophyta</taxon>
        <taxon>Tracheophyta</taxon>
        <taxon>Spermatophyta</taxon>
        <taxon>Magnoliopsida</taxon>
        <taxon>eudicotyledons</taxon>
        <taxon>Gunneridae</taxon>
        <taxon>Pentapetalae</taxon>
        <taxon>rosids</taxon>
        <taxon>malvids</taxon>
        <taxon>Malvales</taxon>
        <taxon>Malvaceae</taxon>
        <taxon>Malvoideae</taxon>
        <taxon>Gossypium</taxon>
    </lineage>
</organism>
<gene>
    <name evidence="3" type="ORF">PVK06_004629</name>
</gene>
<keyword evidence="4" id="KW-1185">Reference proteome</keyword>
<feature type="domain" description="RNase H type-1" evidence="2">
    <location>
        <begin position="166"/>
        <end position="244"/>
    </location>
</feature>
<sequence length="292" mass="32653">MRIGINVLSTIQLVKDVSYGSNIDLVERNATKTFSKILEAWQTYMKPVEPSVGLPPIRDVSCASDFRGALLKVLKQVSRGACRPNLAGILKVNLVFNVGMPKPCCADQADPNRGNEAVMVDLSTFEVKKLPRAARIAKRKDEPLAMFLRSGDVVIMAGEARECFHELWDLFQGLEVAWSKGVGELEVELDSPCSVNFVLKGEGDKHPPYALVKVIQELIGRDLNYMLRYIPQQKNNDADWLAKFSFVTSRHFGNSFSKISFLVCVESLLSHSFLDMHLHSRSGFCCFVLQIL</sequence>
<name>A0ABR0QSI7_GOSAR</name>
<evidence type="ECO:0000256" key="1">
    <source>
        <dbReference type="ARBA" id="ARBA00007879"/>
    </source>
</evidence>
<dbReference type="Gene3D" id="2.60.120.590">
    <property type="entry name" value="Alpha-ketoglutarate-dependent dioxygenase AlkB-like"/>
    <property type="match status" value="1"/>
</dbReference>
<evidence type="ECO:0000259" key="2">
    <source>
        <dbReference type="Pfam" id="PF13456"/>
    </source>
</evidence>
<proteinExistence type="inferred from homology"/>
<dbReference type="InterPro" id="IPR037151">
    <property type="entry name" value="AlkB-like_sf"/>
</dbReference>
<reference evidence="3 4" key="1">
    <citation type="submission" date="2023-03" db="EMBL/GenBank/DDBJ databases">
        <title>WGS of Gossypium arboreum.</title>
        <authorList>
            <person name="Yu D."/>
        </authorList>
    </citation>
    <scope>NUCLEOTIDE SEQUENCE [LARGE SCALE GENOMIC DNA]</scope>
    <source>
        <tissue evidence="3">Leaf</tissue>
    </source>
</reference>
<comment type="caution">
    <text evidence="3">The sequence shown here is derived from an EMBL/GenBank/DDBJ whole genome shotgun (WGS) entry which is preliminary data.</text>
</comment>
<dbReference type="Proteomes" id="UP001358586">
    <property type="component" value="Chromosome 2"/>
</dbReference>
<comment type="similarity">
    <text evidence="1">Belongs to the alkB family.</text>
</comment>
<accession>A0ABR0QSI7</accession>